<dbReference type="Proteomes" id="UP000663891">
    <property type="component" value="Unassembled WGS sequence"/>
</dbReference>
<keyword evidence="2" id="KW-1208">Phospholipid metabolism</keyword>
<accession>A0A813UJ19</accession>
<evidence type="ECO:0000256" key="4">
    <source>
        <dbReference type="ARBA" id="ARBA00038211"/>
    </source>
</evidence>
<dbReference type="GO" id="GO:0004305">
    <property type="term" value="F:ethanolamine kinase activity"/>
    <property type="evidence" value="ECO:0007669"/>
    <property type="project" value="UniProtKB-EC"/>
</dbReference>
<evidence type="ECO:0000313" key="7">
    <source>
        <dbReference type="Proteomes" id="UP000663891"/>
    </source>
</evidence>
<dbReference type="InterPro" id="IPR011009">
    <property type="entry name" value="Kinase-like_dom_sf"/>
</dbReference>
<comment type="pathway">
    <text evidence="3">Phospholipid metabolism; phosphatidylethanolamine biosynthesis; phosphatidylethanolamine from ethanolamine: step 1/3.</text>
</comment>
<keyword evidence="1" id="KW-0444">Lipid biosynthesis</keyword>
<gene>
    <name evidence="6" type="ORF">VCS650_LOCUS5427</name>
</gene>
<dbReference type="Pfam" id="PF01633">
    <property type="entry name" value="Choline_kinase"/>
    <property type="match status" value="1"/>
</dbReference>
<evidence type="ECO:0000256" key="5">
    <source>
        <dbReference type="ARBA" id="ARBA00038874"/>
    </source>
</evidence>
<dbReference type="GO" id="GO:0005737">
    <property type="term" value="C:cytoplasm"/>
    <property type="evidence" value="ECO:0007669"/>
    <property type="project" value="TreeGrafter"/>
</dbReference>
<dbReference type="Gene3D" id="3.30.200.20">
    <property type="entry name" value="Phosphorylase Kinase, domain 1"/>
    <property type="match status" value="1"/>
</dbReference>
<name>A0A813UJ19_9BILA</name>
<evidence type="ECO:0000256" key="1">
    <source>
        <dbReference type="ARBA" id="ARBA00023209"/>
    </source>
</evidence>
<comment type="caution">
    <text evidence="6">The sequence shown here is derived from an EMBL/GenBank/DDBJ whole genome shotgun (WGS) entry which is preliminary data.</text>
</comment>
<proteinExistence type="inferred from homology"/>
<dbReference type="OrthoDB" id="10267235at2759"/>
<keyword evidence="1" id="KW-0594">Phospholipid biosynthesis</keyword>
<dbReference type="EC" id="2.7.1.82" evidence="5"/>
<keyword evidence="1" id="KW-0443">Lipid metabolism</keyword>
<dbReference type="AlphaFoldDB" id="A0A813UJ19"/>
<evidence type="ECO:0000313" key="6">
    <source>
        <dbReference type="EMBL" id="CAF0827745.1"/>
    </source>
</evidence>
<evidence type="ECO:0000256" key="2">
    <source>
        <dbReference type="ARBA" id="ARBA00023264"/>
    </source>
</evidence>
<dbReference type="Gene3D" id="3.90.1200.10">
    <property type="match status" value="1"/>
</dbReference>
<organism evidence="6 7">
    <name type="scientific">Adineta steineri</name>
    <dbReference type="NCBI Taxonomy" id="433720"/>
    <lineage>
        <taxon>Eukaryota</taxon>
        <taxon>Metazoa</taxon>
        <taxon>Spiralia</taxon>
        <taxon>Gnathifera</taxon>
        <taxon>Rotifera</taxon>
        <taxon>Eurotatoria</taxon>
        <taxon>Bdelloidea</taxon>
        <taxon>Adinetida</taxon>
        <taxon>Adinetidae</taxon>
        <taxon>Adineta</taxon>
    </lineage>
</organism>
<reference evidence="6" key="1">
    <citation type="submission" date="2021-02" db="EMBL/GenBank/DDBJ databases">
        <authorList>
            <person name="Nowell W R."/>
        </authorList>
    </citation>
    <scope>NUCLEOTIDE SEQUENCE</scope>
</reference>
<dbReference type="PANTHER" id="PTHR22603:SF66">
    <property type="entry name" value="ETHANOLAMINE KINASE"/>
    <property type="match status" value="1"/>
</dbReference>
<dbReference type="PANTHER" id="PTHR22603">
    <property type="entry name" value="CHOLINE/ETHANOALAMINE KINASE"/>
    <property type="match status" value="1"/>
</dbReference>
<protein>
    <recommendedName>
        <fullName evidence="5">ethanolamine kinase</fullName>
        <ecNumber evidence="5">2.7.1.82</ecNumber>
    </recommendedName>
</protein>
<dbReference type="GO" id="GO:0006646">
    <property type="term" value="P:phosphatidylethanolamine biosynthetic process"/>
    <property type="evidence" value="ECO:0007669"/>
    <property type="project" value="TreeGrafter"/>
</dbReference>
<dbReference type="SUPFAM" id="SSF56112">
    <property type="entry name" value="Protein kinase-like (PK-like)"/>
    <property type="match status" value="1"/>
</dbReference>
<dbReference type="EMBL" id="CAJNON010000032">
    <property type="protein sequence ID" value="CAF0827745.1"/>
    <property type="molecule type" value="Genomic_DNA"/>
</dbReference>
<evidence type="ECO:0000256" key="3">
    <source>
        <dbReference type="ARBA" id="ARBA00037883"/>
    </source>
</evidence>
<sequence>MSTLTTIPKPTSTTIPNETVEIDVNAVETNASRLVCSIKPRWALKKFIFKKFTDDNHFICYVISLKNNEDDQSSVIIKVNPTNADVYTDYQEQFRLLNHFIQNKTAAPILLKFTNGYISSYIEGKTLDIKEKETHELIARKIAELHLIPNKFQEPHFIDKLKHLIDLFTDKSKNLRTRLVKIQKEKEKSGYYNKNFLNSFKSVIGFNTTPTFPLTMAQLQLQLKDISWTELSNDIDCIRTIFEKNWSSFDIPVVLGLNNMRINNFLFDSKTKEISIIDFDHCSQNYCLIDIVQYFLELASEDFERKYPSRQVQKQFLREYLKNTTLNLSSIIYDHLKPSDLELDQLCDLCGLLIAPVHLYWALWAFLQALLTKPRSTFDYVKYGRIRLAQYYLHKNKFFLPLNHAQKDKPKF</sequence>
<comment type="similarity">
    <text evidence="4">Belongs to the choline/ethanolamine kinase family.</text>
</comment>